<reference evidence="4 5" key="1">
    <citation type="submission" date="2012-08" db="EMBL/GenBank/DDBJ databases">
        <title>Oryza genome evolution.</title>
        <authorList>
            <person name="Wing R.A."/>
        </authorList>
    </citation>
    <scope>NUCLEOTIDE SEQUENCE</scope>
</reference>
<organism evidence="4 5">
    <name type="scientific">Leersia perrieri</name>
    <dbReference type="NCBI Taxonomy" id="77586"/>
    <lineage>
        <taxon>Eukaryota</taxon>
        <taxon>Viridiplantae</taxon>
        <taxon>Streptophyta</taxon>
        <taxon>Embryophyta</taxon>
        <taxon>Tracheophyta</taxon>
        <taxon>Spermatophyta</taxon>
        <taxon>Magnoliopsida</taxon>
        <taxon>Liliopsida</taxon>
        <taxon>Poales</taxon>
        <taxon>Poaceae</taxon>
        <taxon>BOP clade</taxon>
        <taxon>Oryzoideae</taxon>
        <taxon>Oryzeae</taxon>
        <taxon>Oryzinae</taxon>
        <taxon>Leersia</taxon>
    </lineage>
</organism>
<dbReference type="AlphaFoldDB" id="A0A0D9XBA1"/>
<feature type="region of interest" description="Disordered" evidence="2">
    <location>
        <begin position="16"/>
        <end position="46"/>
    </location>
</feature>
<dbReference type="InterPro" id="IPR013087">
    <property type="entry name" value="Znf_C2H2_type"/>
</dbReference>
<keyword evidence="1" id="KW-0863">Zinc-finger</keyword>
<keyword evidence="1" id="KW-0479">Metal-binding</keyword>
<protein>
    <recommendedName>
        <fullName evidence="3">C2H2-type domain-containing protein</fullName>
    </recommendedName>
</protein>
<dbReference type="Gramene" id="LPERR09G00550.1">
    <property type="protein sequence ID" value="LPERR09G00550.1"/>
    <property type="gene ID" value="LPERR09G00550"/>
</dbReference>
<evidence type="ECO:0000313" key="4">
    <source>
        <dbReference type="EnsemblPlants" id="LPERR09G00550.1"/>
    </source>
</evidence>
<dbReference type="Gene3D" id="3.30.160.60">
    <property type="entry name" value="Classic Zinc Finger"/>
    <property type="match status" value="1"/>
</dbReference>
<feature type="region of interest" description="Disordered" evidence="2">
    <location>
        <begin position="67"/>
        <end position="86"/>
    </location>
</feature>
<dbReference type="InterPro" id="IPR036236">
    <property type="entry name" value="Znf_C2H2_sf"/>
</dbReference>
<evidence type="ECO:0000259" key="3">
    <source>
        <dbReference type="PROSITE" id="PS50157"/>
    </source>
</evidence>
<dbReference type="PROSITE" id="PS00028">
    <property type="entry name" value="ZINC_FINGER_C2H2_1"/>
    <property type="match status" value="1"/>
</dbReference>
<reference evidence="4" key="3">
    <citation type="submission" date="2015-04" db="UniProtKB">
        <authorList>
            <consortium name="EnsemblPlants"/>
        </authorList>
    </citation>
    <scope>IDENTIFICATION</scope>
</reference>
<sequence length="400" mass="43880">MAPFWISSLESERPVGSYHSNVSAQPPRIQAERGKRHTVIGGHGQGGIARWRRRSMPLALRPYSAVEHSRGRVDGSGRQDPSKSISSTVVLPTGMGIWRSVVGQDRWNVIDGGQFVDQPLAPSAVKAVLPEEQIFNSAAVAQGQQAHGYEKRAFLPYLTTTMAMQRAPGEISSGKFGNKEHEEHNNHTVLPSWTPTGHHGSSNSTECVEKLLVPGKLAQREDFVIGTHKQASMTVAAPPPNISEITGYFSARKNCEMMEPKGLQHSVDFSFAKESRMIEFRSLDSSVRQNMRGPYICSECKKSFPSGQALGGHVKSHNSRKRTPAQRDDGRPTGWVASTSLTLVSPNSIAMNGSSNPRTMSVPNQKREVLAAAHINNIRRGSFRLFGNNIVEAPKEEPME</sequence>
<evidence type="ECO:0000256" key="1">
    <source>
        <dbReference type="PROSITE-ProRule" id="PRU00042"/>
    </source>
</evidence>
<feature type="compositionally biased region" description="Basic and acidic residues" evidence="2">
    <location>
        <begin position="67"/>
        <end position="81"/>
    </location>
</feature>
<dbReference type="EnsemblPlants" id="LPERR09G00550.1">
    <property type="protein sequence ID" value="LPERR09G00550.1"/>
    <property type="gene ID" value="LPERR09G00550"/>
</dbReference>
<feature type="region of interest" description="Disordered" evidence="2">
    <location>
        <begin position="308"/>
        <end position="334"/>
    </location>
</feature>
<keyword evidence="1" id="KW-0862">Zinc</keyword>
<dbReference type="Proteomes" id="UP000032180">
    <property type="component" value="Chromosome 9"/>
</dbReference>
<accession>A0A0D9XBA1</accession>
<dbReference type="HOGENOM" id="CLU_722368_0_0_1"/>
<feature type="domain" description="C2H2-type" evidence="3">
    <location>
        <begin position="295"/>
        <end position="322"/>
    </location>
</feature>
<evidence type="ECO:0000313" key="5">
    <source>
        <dbReference type="Proteomes" id="UP000032180"/>
    </source>
</evidence>
<dbReference type="Pfam" id="PF13912">
    <property type="entry name" value="zf-C2H2_6"/>
    <property type="match status" value="1"/>
</dbReference>
<evidence type="ECO:0000256" key="2">
    <source>
        <dbReference type="SAM" id="MobiDB-lite"/>
    </source>
</evidence>
<name>A0A0D9XBA1_9ORYZ</name>
<dbReference type="SUPFAM" id="SSF57667">
    <property type="entry name" value="beta-beta-alpha zinc fingers"/>
    <property type="match status" value="1"/>
</dbReference>
<dbReference type="STRING" id="77586.A0A0D9XBA1"/>
<proteinExistence type="predicted"/>
<dbReference type="GO" id="GO:0008270">
    <property type="term" value="F:zinc ion binding"/>
    <property type="evidence" value="ECO:0007669"/>
    <property type="project" value="UniProtKB-KW"/>
</dbReference>
<feature type="compositionally biased region" description="Basic residues" evidence="2">
    <location>
        <begin position="314"/>
        <end position="324"/>
    </location>
</feature>
<dbReference type="PROSITE" id="PS50157">
    <property type="entry name" value="ZINC_FINGER_C2H2_2"/>
    <property type="match status" value="1"/>
</dbReference>
<reference evidence="5" key="2">
    <citation type="submission" date="2013-12" db="EMBL/GenBank/DDBJ databases">
        <authorList>
            <person name="Yu Y."/>
            <person name="Lee S."/>
            <person name="de Baynast K."/>
            <person name="Wissotski M."/>
            <person name="Liu L."/>
            <person name="Talag J."/>
            <person name="Goicoechea J."/>
            <person name="Angelova A."/>
            <person name="Jetty R."/>
            <person name="Kudrna D."/>
            <person name="Golser W."/>
            <person name="Rivera L."/>
            <person name="Zhang J."/>
            <person name="Wing R."/>
        </authorList>
    </citation>
    <scope>NUCLEOTIDE SEQUENCE</scope>
</reference>
<keyword evidence="5" id="KW-1185">Reference proteome</keyword>